<gene>
    <name evidence="2" type="ORF">MENT_LOCUS18545</name>
</gene>
<dbReference type="Proteomes" id="UP000580250">
    <property type="component" value="Unassembled WGS sequence"/>
</dbReference>
<dbReference type="OrthoDB" id="10624241at2759"/>
<feature type="chain" id="PRO_5028255414" evidence="1">
    <location>
        <begin position="22"/>
        <end position="192"/>
    </location>
</feature>
<name>A0A6V7UXA2_MELEN</name>
<reference evidence="2 3" key="1">
    <citation type="submission" date="2020-08" db="EMBL/GenBank/DDBJ databases">
        <authorList>
            <person name="Koutsovoulos G."/>
            <person name="Danchin GJ E."/>
        </authorList>
    </citation>
    <scope>NUCLEOTIDE SEQUENCE [LARGE SCALE GENOMIC DNA]</scope>
</reference>
<proteinExistence type="predicted"/>
<feature type="signal peptide" evidence="1">
    <location>
        <begin position="1"/>
        <end position="21"/>
    </location>
</feature>
<accession>A0A6V7UXA2</accession>
<dbReference type="EMBL" id="CAJEWN010000125">
    <property type="protein sequence ID" value="CAD2167264.1"/>
    <property type="molecule type" value="Genomic_DNA"/>
</dbReference>
<sequence length="192" mass="22776">MFKIILKIFILPLIHINSNLTKNNNLIAQQCSQQLFKLYSDFEETKTEQIRKKTLICLLDQNVRKIAANKLLNISSEILNCDQISSRLNENNYYYEKRIHKYGHYVHLGCLYLNDTEEIDPENFLDGKLPSTNLIILSAYFVDNSKQFLYFTRKEWPNGMLKNLPKPKPEFKRFPTLDFRLPSDFFYPFFGC</sequence>
<protein>
    <submittedName>
        <fullName evidence="2">Uncharacterized protein</fullName>
    </submittedName>
</protein>
<organism evidence="2 3">
    <name type="scientific">Meloidogyne enterolobii</name>
    <name type="common">Root-knot nematode worm</name>
    <name type="synonym">Meloidogyne mayaguensis</name>
    <dbReference type="NCBI Taxonomy" id="390850"/>
    <lineage>
        <taxon>Eukaryota</taxon>
        <taxon>Metazoa</taxon>
        <taxon>Ecdysozoa</taxon>
        <taxon>Nematoda</taxon>
        <taxon>Chromadorea</taxon>
        <taxon>Rhabditida</taxon>
        <taxon>Tylenchina</taxon>
        <taxon>Tylenchomorpha</taxon>
        <taxon>Tylenchoidea</taxon>
        <taxon>Meloidogynidae</taxon>
        <taxon>Meloidogyninae</taxon>
        <taxon>Meloidogyne</taxon>
    </lineage>
</organism>
<evidence type="ECO:0000313" key="3">
    <source>
        <dbReference type="Proteomes" id="UP000580250"/>
    </source>
</evidence>
<dbReference type="AlphaFoldDB" id="A0A6V7UXA2"/>
<comment type="caution">
    <text evidence="2">The sequence shown here is derived from an EMBL/GenBank/DDBJ whole genome shotgun (WGS) entry which is preliminary data.</text>
</comment>
<evidence type="ECO:0000313" key="2">
    <source>
        <dbReference type="EMBL" id="CAD2167264.1"/>
    </source>
</evidence>
<keyword evidence="1" id="KW-0732">Signal</keyword>
<evidence type="ECO:0000256" key="1">
    <source>
        <dbReference type="SAM" id="SignalP"/>
    </source>
</evidence>